<dbReference type="Proteomes" id="UP000286716">
    <property type="component" value="Unassembled WGS sequence"/>
</dbReference>
<keyword evidence="3" id="KW-1185">Reference proteome</keyword>
<proteinExistence type="inferred from homology"/>
<dbReference type="PANTHER" id="PTHR11803:SF58">
    <property type="entry name" value="PROTEIN HMF1-RELATED"/>
    <property type="match status" value="1"/>
</dbReference>
<evidence type="ECO:0000313" key="3">
    <source>
        <dbReference type="Proteomes" id="UP000286716"/>
    </source>
</evidence>
<dbReference type="OrthoDB" id="3212792at2"/>
<organism evidence="2 3">
    <name type="scientific">Amycolatopsis balhimycina DSM 5908</name>
    <dbReference type="NCBI Taxonomy" id="1081091"/>
    <lineage>
        <taxon>Bacteria</taxon>
        <taxon>Bacillati</taxon>
        <taxon>Actinomycetota</taxon>
        <taxon>Actinomycetes</taxon>
        <taxon>Pseudonocardiales</taxon>
        <taxon>Pseudonocardiaceae</taxon>
        <taxon>Amycolatopsis</taxon>
    </lineage>
</organism>
<dbReference type="Pfam" id="PF01042">
    <property type="entry name" value="Ribonuc_L-PSP"/>
    <property type="match status" value="1"/>
</dbReference>
<dbReference type="InterPro" id="IPR035959">
    <property type="entry name" value="RutC-like_sf"/>
</dbReference>
<evidence type="ECO:0000313" key="2">
    <source>
        <dbReference type="EMBL" id="RSM43233.1"/>
    </source>
</evidence>
<gene>
    <name evidence="2" type="ORF">DMA12_19650</name>
</gene>
<reference evidence="2 3" key="1">
    <citation type="submission" date="2018-05" db="EMBL/GenBank/DDBJ databases">
        <title>Evolution of GPA BGCs.</title>
        <authorList>
            <person name="Waglechner N."/>
            <person name="Wright G.D."/>
        </authorList>
    </citation>
    <scope>NUCLEOTIDE SEQUENCE [LARGE SCALE GENOMIC DNA]</scope>
    <source>
        <strain evidence="2 3">DSM 5908</strain>
    </source>
</reference>
<dbReference type="FunFam" id="3.30.1330.40:FF:000001">
    <property type="entry name" value="L-PSP family endoribonuclease"/>
    <property type="match status" value="1"/>
</dbReference>
<dbReference type="AlphaFoldDB" id="A0A428WJJ6"/>
<sequence>MARITKVTNAPAPSGRYSHAIVANGLIFCAGQGSKDPDTWVEAGLDLDEDGTIVGYDIRVQARGCFRNLSSVLASAGAGLDDVVEVNVYLVDMNDFAAMNEVFAEVFPDVQPVRTTIGVAGLPGRNFIEIRAVAVAPKPGEEQR</sequence>
<dbReference type="SUPFAM" id="SSF55298">
    <property type="entry name" value="YjgF-like"/>
    <property type="match status" value="1"/>
</dbReference>
<dbReference type="EMBL" id="QHHU01000026">
    <property type="protein sequence ID" value="RSM43233.1"/>
    <property type="molecule type" value="Genomic_DNA"/>
</dbReference>
<evidence type="ECO:0000256" key="1">
    <source>
        <dbReference type="ARBA" id="ARBA00010552"/>
    </source>
</evidence>
<dbReference type="PANTHER" id="PTHR11803">
    <property type="entry name" value="2-IMINOBUTANOATE/2-IMINOPROPANOATE DEAMINASE RIDA"/>
    <property type="match status" value="1"/>
</dbReference>
<dbReference type="InterPro" id="IPR006175">
    <property type="entry name" value="YjgF/YER057c/UK114"/>
</dbReference>
<accession>A0A428WJJ6</accession>
<dbReference type="Gene3D" id="3.30.1330.40">
    <property type="entry name" value="RutC-like"/>
    <property type="match status" value="1"/>
</dbReference>
<dbReference type="CDD" id="cd00448">
    <property type="entry name" value="YjgF_YER057c_UK114_family"/>
    <property type="match status" value="1"/>
</dbReference>
<comment type="similarity">
    <text evidence="1">Belongs to the RutC family.</text>
</comment>
<dbReference type="GO" id="GO:0005829">
    <property type="term" value="C:cytosol"/>
    <property type="evidence" value="ECO:0007669"/>
    <property type="project" value="TreeGrafter"/>
</dbReference>
<evidence type="ECO:0008006" key="4">
    <source>
        <dbReference type="Google" id="ProtNLM"/>
    </source>
</evidence>
<comment type="caution">
    <text evidence="2">The sequence shown here is derived from an EMBL/GenBank/DDBJ whole genome shotgun (WGS) entry which is preliminary data.</text>
</comment>
<name>A0A428WJJ6_AMYBA</name>
<protein>
    <recommendedName>
        <fullName evidence="4">RidA family protein</fullName>
    </recommendedName>
</protein>
<dbReference type="GO" id="GO:0019239">
    <property type="term" value="F:deaminase activity"/>
    <property type="evidence" value="ECO:0007669"/>
    <property type="project" value="TreeGrafter"/>
</dbReference>